<protein>
    <recommendedName>
        <fullName evidence="4">Inverse autotransporter beta-domain domain-containing protein</fullName>
    </recommendedName>
</protein>
<dbReference type="KEGG" id="lcd:clem_13695"/>
<dbReference type="Proteomes" id="UP000201728">
    <property type="component" value="Chromosome"/>
</dbReference>
<keyword evidence="1" id="KW-0732">Signal</keyword>
<dbReference type="InterPro" id="IPR038177">
    <property type="entry name" value="IAT_beta_sf"/>
</dbReference>
<feature type="chain" id="PRO_5013053071" description="Inverse autotransporter beta-domain domain-containing protein" evidence="1">
    <location>
        <begin position="24"/>
        <end position="649"/>
    </location>
</feature>
<organism evidence="2 3">
    <name type="scientific">Legionella clemsonensis</name>
    <dbReference type="NCBI Taxonomy" id="1867846"/>
    <lineage>
        <taxon>Bacteria</taxon>
        <taxon>Pseudomonadati</taxon>
        <taxon>Pseudomonadota</taxon>
        <taxon>Gammaproteobacteria</taxon>
        <taxon>Legionellales</taxon>
        <taxon>Legionellaceae</taxon>
        <taxon>Legionella</taxon>
    </lineage>
</organism>
<evidence type="ECO:0008006" key="4">
    <source>
        <dbReference type="Google" id="ProtNLM"/>
    </source>
</evidence>
<accession>A0A222P5Y9</accession>
<sequence length="649" mass="70347">MIFSHARTSFLCSLLFLNLPSFAAGEIFPLPARLLGDGTVGSTAGSRGDVMVPLFGSEREIVYGDVQGKYYRDDSWFSGIAGGLRQAFGPYILGAYLFADRSESTSNKHFWSLNPGIEGMNAQWDAHLNGYFPVGSRSKAFRSAWADELGDYRFVSFSGHKQFDHILVDTETAGRGVDAEIGYRVLPFNNLRLALGGYYFNFQSMNDMRGIIGTIEYPFNERVTVLAQDAYDNLHKNTFLLTVRLRLGQINPQEGRLLEPIRRNLGTLDSGTSIPTERAWIDSGVNLVEKDHIWFFKPGGEAFDPAIGLANCTAESPCNTQLTQFEIDTINILDPNSTLDLATGDYLLDPTGDGRLALHEGQSIDGRTDNFIQPAYGEQMPQLWGGLDLPGFNNVSNIALDNPIEHSMLNSEENLLPSRQTIQTVGERITGTNVNNRNLRVGLESPYDLGVDIINNSNAQSRVTLEDAVIFALSSVRTATALRANNTNLTLIRGALVATAINTPESILPVVATGVELNGQSALNMFNADLSITAKTTNSSIAPIMTAQGIAVNGASTFQITGLSRFNIRGTSHTFLPTIVQAMGINNNSSVLNTGTVANTTMNVSAVVEIGHAAAWGIRQPANRSVNLINVNIKRITLGTSTGGQDVGP</sequence>
<proteinExistence type="predicted"/>
<evidence type="ECO:0000256" key="1">
    <source>
        <dbReference type="SAM" id="SignalP"/>
    </source>
</evidence>
<dbReference type="OrthoDB" id="5647610at2"/>
<evidence type="ECO:0000313" key="2">
    <source>
        <dbReference type="EMBL" id="ASQ47266.1"/>
    </source>
</evidence>
<dbReference type="RefSeq" id="WP_157698254.1">
    <property type="nucleotide sequence ID" value="NZ_CP016397.1"/>
</dbReference>
<gene>
    <name evidence="2" type="ORF">clem_13695</name>
</gene>
<dbReference type="AlphaFoldDB" id="A0A222P5Y9"/>
<dbReference type="EMBL" id="CP016397">
    <property type="protein sequence ID" value="ASQ47266.1"/>
    <property type="molecule type" value="Genomic_DNA"/>
</dbReference>
<name>A0A222P5Y9_9GAMM</name>
<feature type="signal peptide" evidence="1">
    <location>
        <begin position="1"/>
        <end position="23"/>
    </location>
</feature>
<reference evidence="2 3" key="1">
    <citation type="submission" date="2016-07" db="EMBL/GenBank/DDBJ databases">
        <authorList>
            <person name="Hassler H."/>
        </authorList>
    </citation>
    <scope>NUCLEOTIDE SEQUENCE [LARGE SCALE GENOMIC DNA]</scope>
    <source>
        <strain evidence="2 3">CDC-D5610</strain>
    </source>
</reference>
<evidence type="ECO:0000313" key="3">
    <source>
        <dbReference type="Proteomes" id="UP000201728"/>
    </source>
</evidence>
<dbReference type="Gene3D" id="2.40.160.160">
    <property type="entry name" value="Inverse autotransporter, beta-domain"/>
    <property type="match status" value="1"/>
</dbReference>
<keyword evidence="3" id="KW-1185">Reference proteome</keyword>